<evidence type="ECO:0000256" key="2">
    <source>
        <dbReference type="ARBA" id="ARBA00022737"/>
    </source>
</evidence>
<evidence type="ECO:0000256" key="3">
    <source>
        <dbReference type="PROSITE-ProRule" id="PRU00087"/>
    </source>
</evidence>
<keyword evidence="2" id="KW-0677">Repeat</keyword>
<dbReference type="AlphaFoldDB" id="A0A8S3U7B6"/>
<dbReference type="InterPro" id="IPR013783">
    <property type="entry name" value="Ig-like_fold"/>
</dbReference>
<protein>
    <submittedName>
        <fullName evidence="4">FLNA</fullName>
    </submittedName>
</protein>
<sequence length="560" mass="62858">MDLVFTHGIVNEPAYFTIVTKDAGAGRISLSFEGPSKTEIRCKDNGDGTCTVSYVPTTPGEYHITVKFAGQNISGSPFTSIITCSAGEIRCKSQFGRSIEYELKAVEVDINNLMATVRTPSGTEQRCLLKKLANNHLGISFTPLEVGVHLVNVYGIGNQIQNSPFKITVRENELGNASKFKVLGSGLEKGIANELSEFVVDNKDAVKTTHYVEEACSPVHLWQTHGYEDRQNQSTIEEDADTFDKHEKIYLHREYTTCEKVCLTMERSNSTLNGHIFQSSINLLNFKSKNNDSLFSFSGNCSQSTNEGSYMLWFQFCQCRKSPGILQEVFTQDWKVFRVRTFQNNLLLQTPAGIFDLASVSRACQIKNTLPIEEDRHCIHIIALPSGERDTVKEFLFKWPAIVDSSSAAAERQIINPGPGKVIPANSMRLRCQIVQVGRSYCSKLVAFLPQGTKQAVCYGYDLVIISPECENVICTDNDSVVICKHGKSIWCYKNSLAICSVSVKTFYLKTIKFRFQLKKRSIFTAFSNRILDFNCSKGFQTLMYFKICKDPLLFCNNFN</sequence>
<dbReference type="InterPro" id="IPR017868">
    <property type="entry name" value="Filamin/ABP280_repeat-like"/>
</dbReference>
<organism evidence="4 5">
    <name type="scientific">Mytilus edulis</name>
    <name type="common">Blue mussel</name>
    <dbReference type="NCBI Taxonomy" id="6550"/>
    <lineage>
        <taxon>Eukaryota</taxon>
        <taxon>Metazoa</taxon>
        <taxon>Spiralia</taxon>
        <taxon>Lophotrochozoa</taxon>
        <taxon>Mollusca</taxon>
        <taxon>Bivalvia</taxon>
        <taxon>Autobranchia</taxon>
        <taxon>Pteriomorphia</taxon>
        <taxon>Mytilida</taxon>
        <taxon>Mytiloidea</taxon>
        <taxon>Mytilidae</taxon>
        <taxon>Mytilinae</taxon>
        <taxon>Mytilus</taxon>
    </lineage>
</organism>
<feature type="repeat" description="Filamin" evidence="3">
    <location>
        <begin position="92"/>
        <end position="169"/>
    </location>
</feature>
<dbReference type="PANTHER" id="PTHR38537:SF8">
    <property type="entry name" value="FILAMIN-A"/>
    <property type="match status" value="1"/>
</dbReference>
<proteinExistence type="inferred from homology"/>
<reference evidence="4" key="1">
    <citation type="submission" date="2021-03" db="EMBL/GenBank/DDBJ databases">
        <authorList>
            <person name="Bekaert M."/>
        </authorList>
    </citation>
    <scope>NUCLEOTIDE SEQUENCE</scope>
</reference>
<dbReference type="PANTHER" id="PTHR38537">
    <property type="entry name" value="JITTERBUG, ISOFORM N"/>
    <property type="match status" value="1"/>
</dbReference>
<dbReference type="InterPro" id="IPR014756">
    <property type="entry name" value="Ig_E-set"/>
</dbReference>
<accession>A0A8S3U7B6</accession>
<evidence type="ECO:0000256" key="1">
    <source>
        <dbReference type="ARBA" id="ARBA00009238"/>
    </source>
</evidence>
<dbReference type="GO" id="GO:0030036">
    <property type="term" value="P:actin cytoskeleton organization"/>
    <property type="evidence" value="ECO:0007669"/>
    <property type="project" value="InterPro"/>
</dbReference>
<dbReference type="InterPro" id="IPR044801">
    <property type="entry name" value="Filamin"/>
</dbReference>
<dbReference type="InterPro" id="IPR001298">
    <property type="entry name" value="Filamin/ABP280_rpt"/>
</dbReference>
<dbReference type="Pfam" id="PF00630">
    <property type="entry name" value="Filamin"/>
    <property type="match status" value="2"/>
</dbReference>
<feature type="repeat" description="Filamin" evidence="3">
    <location>
        <begin position="1"/>
        <end position="82"/>
    </location>
</feature>
<comment type="caution">
    <text evidence="4">The sequence shown here is derived from an EMBL/GenBank/DDBJ whole genome shotgun (WGS) entry which is preliminary data.</text>
</comment>
<dbReference type="Gene3D" id="2.60.40.10">
    <property type="entry name" value="Immunoglobulins"/>
    <property type="match status" value="2"/>
</dbReference>
<gene>
    <name evidence="4" type="ORF">MEDL_53928</name>
</gene>
<evidence type="ECO:0000313" key="4">
    <source>
        <dbReference type="EMBL" id="CAG2241729.1"/>
    </source>
</evidence>
<dbReference type="PROSITE" id="PS50194">
    <property type="entry name" value="FILAMIN_REPEAT"/>
    <property type="match status" value="3"/>
</dbReference>
<evidence type="ECO:0000313" key="5">
    <source>
        <dbReference type="Proteomes" id="UP000683360"/>
    </source>
</evidence>
<name>A0A8S3U7B6_MYTED</name>
<dbReference type="OrthoDB" id="6152823at2759"/>
<dbReference type="SMART" id="SM00557">
    <property type="entry name" value="IG_FLMN"/>
    <property type="match status" value="2"/>
</dbReference>
<dbReference type="EMBL" id="CAJPWZ010002593">
    <property type="protein sequence ID" value="CAG2241729.1"/>
    <property type="molecule type" value="Genomic_DNA"/>
</dbReference>
<feature type="repeat" description="Filamin" evidence="3">
    <location>
        <begin position="172"/>
        <end position="205"/>
    </location>
</feature>
<keyword evidence="5" id="KW-1185">Reference proteome</keyword>
<dbReference type="GO" id="GO:0051015">
    <property type="term" value="F:actin filament binding"/>
    <property type="evidence" value="ECO:0007669"/>
    <property type="project" value="InterPro"/>
</dbReference>
<dbReference type="Proteomes" id="UP000683360">
    <property type="component" value="Unassembled WGS sequence"/>
</dbReference>
<comment type="similarity">
    <text evidence="1">Belongs to the filamin family.</text>
</comment>
<dbReference type="SUPFAM" id="SSF81296">
    <property type="entry name" value="E set domains"/>
    <property type="match status" value="2"/>
</dbReference>